<gene>
    <name evidence="6" type="ORF">KDD17_07730</name>
</gene>
<dbReference type="SUPFAM" id="SSF48150">
    <property type="entry name" value="DNA-glycosylase"/>
    <property type="match status" value="1"/>
</dbReference>
<evidence type="ECO:0000256" key="3">
    <source>
        <dbReference type="ARBA" id="ARBA00022763"/>
    </source>
</evidence>
<evidence type="ECO:0000256" key="1">
    <source>
        <dbReference type="ARBA" id="ARBA00000086"/>
    </source>
</evidence>
<dbReference type="Gene3D" id="1.10.1670.40">
    <property type="match status" value="1"/>
</dbReference>
<feature type="domain" description="HhH-GPD" evidence="5">
    <location>
        <begin position="53"/>
        <end position="200"/>
    </location>
</feature>
<keyword evidence="4" id="KW-0234">DNA repair</keyword>
<comment type="catalytic activity">
    <reaction evidence="1">
        <text>Hydrolysis of alkylated DNA, releasing 3-methyladenine, 3-methylguanine, 7-methylguanine and 7-methyladenine.</text>
        <dbReference type="EC" id="3.2.2.21"/>
    </reaction>
</comment>
<evidence type="ECO:0000256" key="2">
    <source>
        <dbReference type="ARBA" id="ARBA00012000"/>
    </source>
</evidence>
<name>A0A975JFY9_9RHOB</name>
<reference evidence="6" key="1">
    <citation type="submission" date="2021-04" db="EMBL/GenBank/DDBJ databases">
        <title>Complete genome sequence for Sulfitobacter sp. strain JK7-1.</title>
        <authorList>
            <person name="Park S.-J."/>
        </authorList>
    </citation>
    <scope>NUCLEOTIDE SEQUENCE</scope>
    <source>
        <strain evidence="6">JK7-1</strain>
    </source>
</reference>
<evidence type="ECO:0000313" key="6">
    <source>
        <dbReference type="EMBL" id="QUJ77814.1"/>
    </source>
</evidence>
<dbReference type="InterPro" id="IPR003265">
    <property type="entry name" value="HhH-GPD_domain"/>
</dbReference>
<dbReference type="GO" id="GO:0032131">
    <property type="term" value="F:alkylated DNA binding"/>
    <property type="evidence" value="ECO:0007669"/>
    <property type="project" value="TreeGrafter"/>
</dbReference>
<dbReference type="Pfam" id="PF00730">
    <property type="entry name" value="HhH-GPD"/>
    <property type="match status" value="1"/>
</dbReference>
<dbReference type="PANTHER" id="PTHR43003:SF5">
    <property type="entry name" value="DNA-3-METHYLADENINE GLYCOSYLASE"/>
    <property type="match status" value="1"/>
</dbReference>
<evidence type="ECO:0000313" key="7">
    <source>
        <dbReference type="Proteomes" id="UP000683291"/>
    </source>
</evidence>
<dbReference type="CDD" id="cd00056">
    <property type="entry name" value="ENDO3c"/>
    <property type="match status" value="1"/>
</dbReference>
<dbReference type="InterPro" id="IPR011257">
    <property type="entry name" value="DNA_glycosylase"/>
</dbReference>
<dbReference type="RefSeq" id="WP_212706007.1">
    <property type="nucleotide sequence ID" value="NZ_CP073581.1"/>
</dbReference>
<evidence type="ECO:0000256" key="4">
    <source>
        <dbReference type="ARBA" id="ARBA00023204"/>
    </source>
</evidence>
<dbReference type="GO" id="GO:0043916">
    <property type="term" value="F:DNA-7-methylguanine glycosylase activity"/>
    <property type="evidence" value="ECO:0007669"/>
    <property type="project" value="TreeGrafter"/>
</dbReference>
<dbReference type="GO" id="GO:0006307">
    <property type="term" value="P:DNA alkylation repair"/>
    <property type="evidence" value="ECO:0007669"/>
    <property type="project" value="TreeGrafter"/>
</dbReference>
<dbReference type="AlphaFoldDB" id="A0A975JFY9"/>
<dbReference type="PANTHER" id="PTHR43003">
    <property type="entry name" value="DNA-3-METHYLADENINE GLYCOSYLASE"/>
    <property type="match status" value="1"/>
</dbReference>
<organism evidence="6 7">
    <name type="scientific">Sulfitobacter albidus</name>
    <dbReference type="NCBI Taxonomy" id="2829501"/>
    <lineage>
        <taxon>Bacteria</taxon>
        <taxon>Pseudomonadati</taxon>
        <taxon>Pseudomonadota</taxon>
        <taxon>Alphaproteobacteria</taxon>
        <taxon>Rhodobacterales</taxon>
        <taxon>Roseobacteraceae</taxon>
        <taxon>Sulfitobacter</taxon>
    </lineage>
</organism>
<dbReference type="Gene3D" id="1.10.340.30">
    <property type="entry name" value="Hypothetical protein, domain 2"/>
    <property type="match status" value="1"/>
</dbReference>
<dbReference type="EC" id="3.2.2.21" evidence="2"/>
<protein>
    <recommendedName>
        <fullName evidence="2">DNA-3-methyladenine glycosylase II</fullName>
        <ecNumber evidence="2">3.2.2.21</ecNumber>
    </recommendedName>
</protein>
<evidence type="ECO:0000259" key="5">
    <source>
        <dbReference type="SMART" id="SM00478"/>
    </source>
</evidence>
<dbReference type="GO" id="GO:0006285">
    <property type="term" value="P:base-excision repair, AP site formation"/>
    <property type="evidence" value="ECO:0007669"/>
    <property type="project" value="TreeGrafter"/>
</dbReference>
<proteinExistence type="predicted"/>
<dbReference type="EMBL" id="CP073581">
    <property type="protein sequence ID" value="QUJ77814.1"/>
    <property type="molecule type" value="Genomic_DNA"/>
</dbReference>
<dbReference type="GO" id="GO:0008725">
    <property type="term" value="F:DNA-3-methyladenine glycosylase activity"/>
    <property type="evidence" value="ECO:0007669"/>
    <property type="project" value="TreeGrafter"/>
</dbReference>
<dbReference type="Proteomes" id="UP000683291">
    <property type="component" value="Chromosome 1"/>
</dbReference>
<accession>A0A975JFY9</accession>
<keyword evidence="7" id="KW-1185">Reference proteome</keyword>
<dbReference type="KEGG" id="sual:KDD17_07730"/>
<dbReference type="GO" id="GO:0032993">
    <property type="term" value="C:protein-DNA complex"/>
    <property type="evidence" value="ECO:0007669"/>
    <property type="project" value="TreeGrafter"/>
</dbReference>
<dbReference type="SMART" id="SM00478">
    <property type="entry name" value="ENDO3c"/>
    <property type="match status" value="1"/>
</dbReference>
<dbReference type="InterPro" id="IPR051912">
    <property type="entry name" value="Alkylbase_DNA_Glycosylase/TA"/>
</dbReference>
<dbReference type="GO" id="GO:0005737">
    <property type="term" value="C:cytoplasm"/>
    <property type="evidence" value="ECO:0007669"/>
    <property type="project" value="TreeGrafter"/>
</dbReference>
<keyword evidence="3" id="KW-0227">DNA damage</keyword>
<sequence length="209" mass="22901">MGQHLIHTDADVAEGAAWLAAREPRFAHALTEIGPLPLRLEPDGFAALLQKIVGQQVSVASARAIWARVEGAGLTTPAAINGADEDALRACGLSRPKMRYARALAEAGVDFDALRDMPDPQVIATLTRITGIGAWTAQVYAMFNLGRPDVFAPADLALQEATRMLFDLPQRPTVKELDTRAQDWSPWRSVAARLLFTYYRHAKQREGML</sequence>